<evidence type="ECO:0000313" key="3">
    <source>
        <dbReference type="Proteomes" id="UP000472265"/>
    </source>
</evidence>
<dbReference type="AlphaFoldDB" id="A0A671WIC6"/>
<dbReference type="InParanoid" id="A0A671WIC6"/>
<sequence>MIVLPQLLFLFQSLPVEVPIKQFNEWNRTISRFIWQNKKPRIRYKTLCLPRDKGGMSLPCLENYYKAAQLQYVVYWCKEDYDAKWKELELNQLDIPLQPLLGDKTLKTIYSSKLSDLTKIPLNIWFKEICNSNLERKARLLRWVEHDRDFRPAQLDMRFKELTRKGITSYCLISSDTGLDSFQQLQENHDLDKKDFYRYLQLRHHFDRNIRILKEGDLDLIDILIDAYKGKIQRKVVSRLYLCLQLYKKLSTSYVKCNWEREANIILTEDDWLNICEINASTTSSGQWREFAWKNIIRFFITPRRKYLQSGRTESGHCWRQCNNVMAGHCH</sequence>
<evidence type="ECO:0000256" key="1">
    <source>
        <dbReference type="SAM" id="SignalP"/>
    </source>
</evidence>
<keyword evidence="1" id="KW-0732">Signal</keyword>
<reference evidence="2" key="2">
    <citation type="submission" date="2025-08" db="UniProtKB">
        <authorList>
            <consortium name="Ensembl"/>
        </authorList>
    </citation>
    <scope>IDENTIFICATION</scope>
</reference>
<organism evidence="2 3">
    <name type="scientific">Sparus aurata</name>
    <name type="common">Gilthead sea bream</name>
    <dbReference type="NCBI Taxonomy" id="8175"/>
    <lineage>
        <taxon>Eukaryota</taxon>
        <taxon>Metazoa</taxon>
        <taxon>Chordata</taxon>
        <taxon>Craniata</taxon>
        <taxon>Vertebrata</taxon>
        <taxon>Euteleostomi</taxon>
        <taxon>Actinopterygii</taxon>
        <taxon>Neopterygii</taxon>
        <taxon>Teleostei</taxon>
        <taxon>Neoteleostei</taxon>
        <taxon>Acanthomorphata</taxon>
        <taxon>Eupercaria</taxon>
        <taxon>Spariformes</taxon>
        <taxon>Sparidae</taxon>
        <taxon>Sparus</taxon>
    </lineage>
</organism>
<dbReference type="Ensembl" id="ENSSAUT00010040955.1">
    <property type="protein sequence ID" value="ENSSAUP00010038854.1"/>
    <property type="gene ID" value="ENSSAUG00010016385.1"/>
</dbReference>
<protein>
    <submittedName>
        <fullName evidence="2">Uncharacterized protein</fullName>
    </submittedName>
</protein>
<dbReference type="PANTHER" id="PTHR31635:SF196">
    <property type="entry name" value="REVERSE TRANSCRIPTASE DOMAIN-CONTAINING PROTEIN-RELATED"/>
    <property type="match status" value="1"/>
</dbReference>
<dbReference type="PANTHER" id="PTHR31635">
    <property type="entry name" value="REVERSE TRANSCRIPTASE DOMAIN-CONTAINING PROTEIN-RELATED"/>
    <property type="match status" value="1"/>
</dbReference>
<dbReference type="OMA" id="WLNICEI"/>
<dbReference type="Proteomes" id="UP000472265">
    <property type="component" value="Chromosome 19"/>
</dbReference>
<evidence type="ECO:0000313" key="2">
    <source>
        <dbReference type="Ensembl" id="ENSSAUP00010038854.1"/>
    </source>
</evidence>
<name>A0A671WIC6_SPAAU</name>
<reference evidence="2" key="3">
    <citation type="submission" date="2025-09" db="UniProtKB">
        <authorList>
            <consortium name="Ensembl"/>
        </authorList>
    </citation>
    <scope>IDENTIFICATION</scope>
</reference>
<feature type="signal peptide" evidence="1">
    <location>
        <begin position="1"/>
        <end position="15"/>
    </location>
</feature>
<feature type="chain" id="PRO_5025688182" evidence="1">
    <location>
        <begin position="16"/>
        <end position="331"/>
    </location>
</feature>
<accession>A0A671WIC6</accession>
<keyword evidence="3" id="KW-1185">Reference proteome</keyword>
<proteinExistence type="predicted"/>
<reference evidence="2" key="1">
    <citation type="submission" date="2021-04" db="EMBL/GenBank/DDBJ databases">
        <authorList>
            <consortium name="Wellcome Sanger Institute Data Sharing"/>
        </authorList>
    </citation>
    <scope>NUCLEOTIDE SEQUENCE [LARGE SCALE GENOMIC DNA]</scope>
</reference>
<dbReference type="GeneTree" id="ENSGT00940000164735"/>